<comment type="catalytic activity">
    <reaction evidence="13">
        <text>L-homoserine + NADP(+) = L-aspartate 4-semialdehyde + NADPH + H(+)</text>
        <dbReference type="Rhea" id="RHEA:15761"/>
        <dbReference type="ChEBI" id="CHEBI:15378"/>
        <dbReference type="ChEBI" id="CHEBI:57476"/>
        <dbReference type="ChEBI" id="CHEBI:57783"/>
        <dbReference type="ChEBI" id="CHEBI:58349"/>
        <dbReference type="ChEBI" id="CHEBI:537519"/>
        <dbReference type="EC" id="1.1.1.3"/>
    </reaction>
</comment>
<dbReference type="EMBL" id="JAATJA010000002">
    <property type="protein sequence ID" value="NJB68792.1"/>
    <property type="molecule type" value="Genomic_DNA"/>
</dbReference>
<keyword evidence="17" id="KW-1185">Reference proteome</keyword>
<comment type="pathway">
    <text evidence="1 13">Amino-acid biosynthesis; L-threonine biosynthesis; L-threonine from L-aspartate: step 3/5.</text>
</comment>
<dbReference type="Gene3D" id="3.40.50.720">
    <property type="entry name" value="NAD(P)-binding Rossmann-like Domain"/>
    <property type="match status" value="1"/>
</dbReference>
<evidence type="ECO:0000256" key="9">
    <source>
        <dbReference type="ARBA" id="ARBA00023002"/>
    </source>
</evidence>
<feature type="binding site" evidence="12">
    <location>
        <position position="193"/>
    </location>
    <ligand>
        <name>L-homoserine</name>
        <dbReference type="ChEBI" id="CHEBI:57476"/>
    </ligand>
</feature>
<dbReference type="AlphaFoldDB" id="A0A846QQL6"/>
<dbReference type="InterPro" id="IPR001342">
    <property type="entry name" value="HDH_cat"/>
</dbReference>
<evidence type="ECO:0000256" key="5">
    <source>
        <dbReference type="ARBA" id="ARBA00013376"/>
    </source>
</evidence>
<evidence type="ECO:0000256" key="2">
    <source>
        <dbReference type="ARBA" id="ARBA00005062"/>
    </source>
</evidence>
<dbReference type="RefSeq" id="WP_167941831.1">
    <property type="nucleotide sequence ID" value="NZ_JAATJA010000002.1"/>
</dbReference>
<dbReference type="PROSITE" id="PS01042">
    <property type="entry name" value="HOMOSER_DHGENASE"/>
    <property type="match status" value="1"/>
</dbReference>
<name>A0A846QQL6_9BACT</name>
<comment type="pathway">
    <text evidence="2 13">Amino-acid biosynthesis; L-methionine biosynthesis via de novo pathway; L-homoserine from L-aspartate: step 3/3.</text>
</comment>
<keyword evidence="7 13" id="KW-0791">Threonine biosynthesis</keyword>
<dbReference type="InterPro" id="IPR045865">
    <property type="entry name" value="ACT-like_dom_sf"/>
</dbReference>
<dbReference type="GO" id="GO:0004412">
    <property type="term" value="F:homoserine dehydrogenase activity"/>
    <property type="evidence" value="ECO:0007669"/>
    <property type="project" value="UniProtKB-EC"/>
</dbReference>
<dbReference type="EC" id="1.1.1.3" evidence="4 13"/>
<dbReference type="UniPathway" id="UPA00051">
    <property type="reaction ID" value="UER00465"/>
</dbReference>
<proteinExistence type="inferred from homology"/>
<dbReference type="PROSITE" id="PS51671">
    <property type="entry name" value="ACT"/>
    <property type="match status" value="1"/>
</dbReference>
<evidence type="ECO:0000256" key="8">
    <source>
        <dbReference type="ARBA" id="ARBA00022857"/>
    </source>
</evidence>
<feature type="domain" description="ACT" evidence="15">
    <location>
        <begin position="351"/>
        <end position="424"/>
    </location>
</feature>
<evidence type="ECO:0000256" key="3">
    <source>
        <dbReference type="ARBA" id="ARBA00006753"/>
    </source>
</evidence>
<dbReference type="GO" id="GO:0009086">
    <property type="term" value="P:methionine biosynthetic process"/>
    <property type="evidence" value="ECO:0007669"/>
    <property type="project" value="UniProtKB-KW"/>
</dbReference>
<dbReference type="InterPro" id="IPR036291">
    <property type="entry name" value="NAD(P)-bd_dom_sf"/>
</dbReference>
<dbReference type="GO" id="GO:0050661">
    <property type="term" value="F:NADP binding"/>
    <property type="evidence" value="ECO:0007669"/>
    <property type="project" value="InterPro"/>
</dbReference>
<evidence type="ECO:0000256" key="6">
    <source>
        <dbReference type="ARBA" id="ARBA00022605"/>
    </source>
</evidence>
<evidence type="ECO:0000259" key="15">
    <source>
        <dbReference type="PROSITE" id="PS51671"/>
    </source>
</evidence>
<feature type="active site" description="Proton donor" evidence="11">
    <location>
        <position position="208"/>
    </location>
</feature>
<accession>A0A846QQL6</accession>
<keyword evidence="8 12" id="KW-0521">NADP</keyword>
<evidence type="ECO:0000313" key="17">
    <source>
        <dbReference type="Proteomes" id="UP000580856"/>
    </source>
</evidence>
<dbReference type="GO" id="GO:0009088">
    <property type="term" value="P:threonine biosynthetic process"/>
    <property type="evidence" value="ECO:0007669"/>
    <property type="project" value="UniProtKB-UniPathway"/>
</dbReference>
<dbReference type="PIRSF" id="PIRSF000098">
    <property type="entry name" value="Homoser_dehydrog"/>
    <property type="match status" value="1"/>
</dbReference>
<evidence type="ECO:0000256" key="10">
    <source>
        <dbReference type="ARBA" id="ARBA00023167"/>
    </source>
</evidence>
<evidence type="ECO:0000256" key="4">
    <source>
        <dbReference type="ARBA" id="ARBA00013213"/>
    </source>
</evidence>
<evidence type="ECO:0000256" key="11">
    <source>
        <dbReference type="PIRSR" id="PIRSR000098-1"/>
    </source>
</evidence>
<dbReference type="InterPro" id="IPR019811">
    <property type="entry name" value="HDH_CS"/>
</dbReference>
<dbReference type="Pfam" id="PF00742">
    <property type="entry name" value="Homoserine_dh"/>
    <property type="match status" value="1"/>
</dbReference>
<dbReference type="Gene3D" id="3.30.70.260">
    <property type="match status" value="1"/>
</dbReference>
<evidence type="ECO:0000256" key="1">
    <source>
        <dbReference type="ARBA" id="ARBA00005056"/>
    </source>
</evidence>
<dbReference type="SUPFAM" id="SSF55021">
    <property type="entry name" value="ACT-like"/>
    <property type="match status" value="1"/>
</dbReference>
<keyword evidence="10 13" id="KW-0486">Methionine biosynthesis</keyword>
<dbReference type="Proteomes" id="UP000580856">
    <property type="component" value="Unassembled WGS sequence"/>
</dbReference>
<feature type="binding site" evidence="12">
    <location>
        <position position="108"/>
    </location>
    <ligand>
        <name>NADPH</name>
        <dbReference type="ChEBI" id="CHEBI:57783"/>
    </ligand>
</feature>
<dbReference type="Pfam" id="PF01842">
    <property type="entry name" value="ACT"/>
    <property type="match status" value="1"/>
</dbReference>
<keyword evidence="6 13" id="KW-0028">Amino-acid biosynthesis</keyword>
<sequence>MLENKVINIGLAGFGTVGHGLADVIEESRDVIRRRTGSDIRIKSVLIRSDRRRAEVEAIGATPVTDYRALIDDPDIDIVVELTGGIEFPRTLITEALQAGKHAVTANKALLAEDGMRLFALAAEKGVHLGFEASVAGGIPVVRPLRESLAGNSIRKILGILNGTANYILTEMTDKGLDFETALSDAQAKGYAEADPTLDIEGIDTAHKLTLLIRLAFGCNYPFAKLPVTGITVVTPMDIRFAQEFGYRIKLLAQARLVDGKVEAGVYPALVPEDNLLASVNGPFNAIRLEGIAGPVVLHGRGAGDRPTGSAVLADIMAIARHAAPNNLGFVNPVLPEADILDLDDAVSLHYLRFIVPDRAGVLRDIAGVMADRNISIQQVTQKPAVDGGGVPLVFLSHEAKAGDIHSAMREIENMGLTLARTMHFRIL</sequence>
<protein>
    <recommendedName>
        <fullName evidence="5 13">Homoserine dehydrogenase</fullName>
        <ecNumber evidence="4 13">1.1.1.3</ecNumber>
    </recommendedName>
</protein>
<dbReference type="InterPro" id="IPR002912">
    <property type="entry name" value="ACT_dom"/>
</dbReference>
<dbReference type="PANTHER" id="PTHR43331:SF1">
    <property type="entry name" value="HOMOSERINE DEHYDROGENASE"/>
    <property type="match status" value="1"/>
</dbReference>
<evidence type="ECO:0000313" key="16">
    <source>
        <dbReference type="EMBL" id="NJB68792.1"/>
    </source>
</evidence>
<dbReference type="SUPFAM" id="SSF55347">
    <property type="entry name" value="Glyceraldehyde-3-phosphate dehydrogenase-like, C-terminal domain"/>
    <property type="match status" value="1"/>
</dbReference>
<organism evidence="16 17">
    <name type="scientific">Desulfobaculum xiamenense</name>
    <dbReference type="NCBI Taxonomy" id="995050"/>
    <lineage>
        <taxon>Bacteria</taxon>
        <taxon>Pseudomonadati</taxon>
        <taxon>Thermodesulfobacteriota</taxon>
        <taxon>Desulfovibrionia</taxon>
        <taxon>Desulfovibrionales</taxon>
        <taxon>Desulfovibrionaceae</taxon>
        <taxon>Desulfobaculum</taxon>
    </lineage>
</organism>
<dbReference type="InterPro" id="IPR005106">
    <property type="entry name" value="Asp/hSer_DH_NAD-bd"/>
</dbReference>
<dbReference type="FunFam" id="3.30.360.10:FF:000005">
    <property type="entry name" value="Homoserine dehydrogenase"/>
    <property type="match status" value="1"/>
</dbReference>
<dbReference type="NCBIfam" id="NF004976">
    <property type="entry name" value="PRK06349.1"/>
    <property type="match status" value="1"/>
</dbReference>
<dbReference type="PANTHER" id="PTHR43331">
    <property type="entry name" value="HOMOSERINE DEHYDROGENASE"/>
    <property type="match status" value="1"/>
</dbReference>
<dbReference type="Gene3D" id="3.30.360.10">
    <property type="entry name" value="Dihydrodipicolinate Reductase, domain 2"/>
    <property type="match status" value="1"/>
</dbReference>
<dbReference type="InterPro" id="IPR016204">
    <property type="entry name" value="HDH"/>
</dbReference>
<gene>
    <name evidence="16" type="ORF">GGQ74_002465</name>
</gene>
<keyword evidence="9 13" id="KW-0560">Oxidoreductase</keyword>
<dbReference type="CDD" id="cd04881">
    <property type="entry name" value="ACT_HSDH-Hom"/>
    <property type="match status" value="1"/>
</dbReference>
<comment type="similarity">
    <text evidence="3 14">Belongs to the homoserine dehydrogenase family.</text>
</comment>
<evidence type="ECO:0000256" key="12">
    <source>
        <dbReference type="PIRSR" id="PIRSR000098-2"/>
    </source>
</evidence>
<dbReference type="Pfam" id="PF03447">
    <property type="entry name" value="NAD_binding_3"/>
    <property type="match status" value="1"/>
</dbReference>
<comment type="caution">
    <text evidence="16">The sequence shown here is derived from an EMBL/GenBank/DDBJ whole genome shotgun (WGS) entry which is preliminary data.</text>
</comment>
<evidence type="ECO:0000256" key="7">
    <source>
        <dbReference type="ARBA" id="ARBA00022697"/>
    </source>
</evidence>
<evidence type="ECO:0000256" key="13">
    <source>
        <dbReference type="RuleBase" id="RU000579"/>
    </source>
</evidence>
<evidence type="ECO:0000256" key="14">
    <source>
        <dbReference type="RuleBase" id="RU004171"/>
    </source>
</evidence>
<dbReference type="SUPFAM" id="SSF51735">
    <property type="entry name" value="NAD(P)-binding Rossmann-fold domains"/>
    <property type="match status" value="1"/>
</dbReference>
<reference evidence="16 17" key="1">
    <citation type="submission" date="2020-03" db="EMBL/GenBank/DDBJ databases">
        <title>Genomic Encyclopedia of Type Strains, Phase IV (KMG-IV): sequencing the most valuable type-strain genomes for metagenomic binning, comparative biology and taxonomic classification.</title>
        <authorList>
            <person name="Goeker M."/>
        </authorList>
    </citation>
    <scope>NUCLEOTIDE SEQUENCE [LARGE SCALE GENOMIC DNA]</scope>
    <source>
        <strain evidence="16 17">DSM 24233</strain>
    </source>
</reference>
<dbReference type="UniPathway" id="UPA00050">
    <property type="reaction ID" value="UER00063"/>
</dbReference>